<evidence type="ECO:0000313" key="3">
    <source>
        <dbReference type="Proteomes" id="UP000059680"/>
    </source>
</evidence>
<keyword evidence="1" id="KW-0732">Signal</keyword>
<reference evidence="2 3" key="2">
    <citation type="journal article" date="2013" name="Plant Cell Physiol.">
        <title>Rice Annotation Project Database (RAP-DB): an integrative and interactive database for rice genomics.</title>
        <authorList>
            <person name="Sakai H."/>
            <person name="Lee S.S."/>
            <person name="Tanaka T."/>
            <person name="Numa H."/>
            <person name="Kim J."/>
            <person name="Kawahara Y."/>
            <person name="Wakimoto H."/>
            <person name="Yang C.C."/>
            <person name="Iwamoto M."/>
            <person name="Abe T."/>
            <person name="Yamada Y."/>
            <person name="Muto A."/>
            <person name="Inokuchi H."/>
            <person name="Ikemura T."/>
            <person name="Matsumoto T."/>
            <person name="Sasaki T."/>
            <person name="Itoh T."/>
        </authorList>
    </citation>
    <scope>NUCLEOTIDE SEQUENCE [LARGE SCALE GENOMIC DNA]</scope>
    <source>
        <strain evidence="3">cv. Nipponbare</strain>
    </source>
</reference>
<dbReference type="InParanoid" id="A0A0P0VBD3"/>
<gene>
    <name evidence="2" type="ordered locus">Os01g0884600</name>
    <name evidence="2" type="ORF">OSNPB_010884600</name>
</gene>
<dbReference type="AlphaFoldDB" id="A0A0P0VBD3"/>
<name>A0A0P0VBD3_ORYSJ</name>
<proteinExistence type="predicted"/>
<organism evidence="2 3">
    <name type="scientific">Oryza sativa subsp. japonica</name>
    <name type="common">Rice</name>
    <dbReference type="NCBI Taxonomy" id="39947"/>
    <lineage>
        <taxon>Eukaryota</taxon>
        <taxon>Viridiplantae</taxon>
        <taxon>Streptophyta</taxon>
        <taxon>Embryophyta</taxon>
        <taxon>Tracheophyta</taxon>
        <taxon>Spermatophyta</taxon>
        <taxon>Magnoliopsida</taxon>
        <taxon>Liliopsida</taxon>
        <taxon>Poales</taxon>
        <taxon>Poaceae</taxon>
        <taxon>BOP clade</taxon>
        <taxon>Oryzoideae</taxon>
        <taxon>Oryzeae</taxon>
        <taxon>Oryzinae</taxon>
        <taxon>Oryza</taxon>
        <taxon>Oryza sativa</taxon>
    </lineage>
</organism>
<evidence type="ECO:0000313" key="2">
    <source>
        <dbReference type="EMBL" id="BAS75590.1"/>
    </source>
</evidence>
<evidence type="ECO:0000256" key="1">
    <source>
        <dbReference type="SAM" id="SignalP"/>
    </source>
</evidence>
<feature type="signal peptide" evidence="1">
    <location>
        <begin position="1"/>
        <end position="20"/>
    </location>
</feature>
<keyword evidence="3" id="KW-1185">Reference proteome</keyword>
<dbReference type="EMBL" id="AP014957">
    <property type="protein sequence ID" value="BAS75590.1"/>
    <property type="molecule type" value="Genomic_DNA"/>
</dbReference>
<accession>A0A0P0VBD3</accession>
<reference evidence="3" key="1">
    <citation type="journal article" date="2005" name="Nature">
        <title>The map-based sequence of the rice genome.</title>
        <authorList>
            <consortium name="International rice genome sequencing project (IRGSP)"/>
            <person name="Matsumoto T."/>
            <person name="Wu J."/>
            <person name="Kanamori H."/>
            <person name="Katayose Y."/>
            <person name="Fujisawa M."/>
            <person name="Namiki N."/>
            <person name="Mizuno H."/>
            <person name="Yamamoto K."/>
            <person name="Antonio B.A."/>
            <person name="Baba T."/>
            <person name="Sakata K."/>
            <person name="Nagamura Y."/>
            <person name="Aoki H."/>
            <person name="Arikawa K."/>
            <person name="Arita K."/>
            <person name="Bito T."/>
            <person name="Chiden Y."/>
            <person name="Fujitsuka N."/>
            <person name="Fukunaka R."/>
            <person name="Hamada M."/>
            <person name="Harada C."/>
            <person name="Hayashi A."/>
            <person name="Hijishita S."/>
            <person name="Honda M."/>
            <person name="Hosokawa S."/>
            <person name="Ichikawa Y."/>
            <person name="Idonuma A."/>
            <person name="Iijima M."/>
            <person name="Ikeda M."/>
            <person name="Ikeno M."/>
            <person name="Ito K."/>
            <person name="Ito S."/>
            <person name="Ito T."/>
            <person name="Ito Y."/>
            <person name="Ito Y."/>
            <person name="Iwabuchi A."/>
            <person name="Kamiya K."/>
            <person name="Karasawa W."/>
            <person name="Kurita K."/>
            <person name="Katagiri S."/>
            <person name="Kikuta A."/>
            <person name="Kobayashi H."/>
            <person name="Kobayashi N."/>
            <person name="Machita K."/>
            <person name="Maehara T."/>
            <person name="Masukawa M."/>
            <person name="Mizubayashi T."/>
            <person name="Mukai Y."/>
            <person name="Nagasaki H."/>
            <person name="Nagata Y."/>
            <person name="Naito S."/>
            <person name="Nakashima M."/>
            <person name="Nakama Y."/>
            <person name="Nakamichi Y."/>
            <person name="Nakamura M."/>
            <person name="Meguro A."/>
            <person name="Negishi M."/>
            <person name="Ohta I."/>
            <person name="Ohta T."/>
            <person name="Okamoto M."/>
            <person name="Ono N."/>
            <person name="Saji S."/>
            <person name="Sakaguchi M."/>
            <person name="Sakai K."/>
            <person name="Shibata M."/>
            <person name="Shimokawa T."/>
            <person name="Song J."/>
            <person name="Takazaki Y."/>
            <person name="Terasawa K."/>
            <person name="Tsugane M."/>
            <person name="Tsuji K."/>
            <person name="Ueda S."/>
            <person name="Waki K."/>
            <person name="Yamagata H."/>
            <person name="Yamamoto M."/>
            <person name="Yamamoto S."/>
            <person name="Yamane H."/>
            <person name="Yoshiki S."/>
            <person name="Yoshihara R."/>
            <person name="Yukawa K."/>
            <person name="Zhong H."/>
            <person name="Yano M."/>
            <person name="Yuan Q."/>
            <person name="Ouyang S."/>
            <person name="Liu J."/>
            <person name="Jones K.M."/>
            <person name="Gansberger K."/>
            <person name="Moffat K."/>
            <person name="Hill J."/>
            <person name="Bera J."/>
            <person name="Fadrosh D."/>
            <person name="Jin S."/>
            <person name="Johri S."/>
            <person name="Kim M."/>
            <person name="Overton L."/>
            <person name="Reardon M."/>
            <person name="Tsitrin T."/>
            <person name="Vuong H."/>
            <person name="Weaver B."/>
            <person name="Ciecko A."/>
            <person name="Tallon L."/>
            <person name="Jackson J."/>
            <person name="Pai G."/>
            <person name="Aken S.V."/>
            <person name="Utterback T."/>
            <person name="Reidmuller S."/>
            <person name="Feldblyum T."/>
            <person name="Hsiao J."/>
            <person name="Zismann V."/>
            <person name="Iobst S."/>
            <person name="de Vazeille A.R."/>
            <person name="Buell C.R."/>
            <person name="Ying K."/>
            <person name="Li Y."/>
            <person name="Lu T."/>
            <person name="Huang Y."/>
            <person name="Zhao Q."/>
            <person name="Feng Q."/>
            <person name="Zhang L."/>
            <person name="Zhu J."/>
            <person name="Weng Q."/>
            <person name="Mu J."/>
            <person name="Lu Y."/>
            <person name="Fan D."/>
            <person name="Liu Y."/>
            <person name="Guan J."/>
            <person name="Zhang Y."/>
            <person name="Yu S."/>
            <person name="Liu X."/>
            <person name="Zhang Y."/>
            <person name="Hong G."/>
            <person name="Han B."/>
            <person name="Choisne N."/>
            <person name="Demange N."/>
            <person name="Orjeda G."/>
            <person name="Samain S."/>
            <person name="Cattolico L."/>
            <person name="Pelletier E."/>
            <person name="Couloux A."/>
            <person name="Segurens B."/>
            <person name="Wincker P."/>
            <person name="D'Hont A."/>
            <person name="Scarpelli C."/>
            <person name="Weissenbach J."/>
            <person name="Salanoubat M."/>
            <person name="Quetier F."/>
            <person name="Yu Y."/>
            <person name="Kim H.R."/>
            <person name="Rambo T."/>
            <person name="Currie J."/>
            <person name="Collura K."/>
            <person name="Luo M."/>
            <person name="Yang T."/>
            <person name="Ammiraju J.S.S."/>
            <person name="Engler F."/>
            <person name="Soderlund C."/>
            <person name="Wing R.A."/>
            <person name="Palmer L.E."/>
            <person name="de la Bastide M."/>
            <person name="Spiegel L."/>
            <person name="Nascimento L."/>
            <person name="Zutavern T."/>
            <person name="O'Shaughnessy A."/>
            <person name="Dike S."/>
            <person name="Dedhia N."/>
            <person name="Preston R."/>
            <person name="Balija V."/>
            <person name="McCombie W.R."/>
            <person name="Chow T."/>
            <person name="Chen H."/>
            <person name="Chung M."/>
            <person name="Chen C."/>
            <person name="Shaw J."/>
            <person name="Wu H."/>
            <person name="Hsiao K."/>
            <person name="Chao Y."/>
            <person name="Chu M."/>
            <person name="Cheng C."/>
            <person name="Hour A."/>
            <person name="Lee P."/>
            <person name="Lin S."/>
            <person name="Lin Y."/>
            <person name="Liou J."/>
            <person name="Liu S."/>
            <person name="Hsing Y."/>
            <person name="Raghuvanshi S."/>
            <person name="Mohanty A."/>
            <person name="Bharti A.K."/>
            <person name="Gaur A."/>
            <person name="Gupta V."/>
            <person name="Kumar D."/>
            <person name="Ravi V."/>
            <person name="Vij S."/>
            <person name="Kapur A."/>
            <person name="Khurana P."/>
            <person name="Khurana P."/>
            <person name="Khurana J.P."/>
            <person name="Tyagi A.K."/>
            <person name="Gaikwad K."/>
            <person name="Singh A."/>
            <person name="Dalal V."/>
            <person name="Srivastava S."/>
            <person name="Dixit A."/>
            <person name="Pal A.K."/>
            <person name="Ghazi I.A."/>
            <person name="Yadav M."/>
            <person name="Pandit A."/>
            <person name="Bhargava A."/>
            <person name="Sureshbabu K."/>
            <person name="Batra K."/>
            <person name="Sharma T.R."/>
            <person name="Mohapatra T."/>
            <person name="Singh N.K."/>
            <person name="Messing J."/>
            <person name="Nelson A.B."/>
            <person name="Fuks G."/>
            <person name="Kavchok S."/>
            <person name="Keizer G."/>
            <person name="Linton E."/>
            <person name="Llaca V."/>
            <person name="Song R."/>
            <person name="Tanyolac B."/>
            <person name="Young S."/>
            <person name="Ho-Il K."/>
            <person name="Hahn J.H."/>
            <person name="Sangsakoo G."/>
            <person name="Vanavichit A."/>
            <person name="de Mattos Luiz.A.T."/>
            <person name="Zimmer P.D."/>
            <person name="Malone G."/>
            <person name="Dellagostin O."/>
            <person name="de Oliveira A.C."/>
            <person name="Bevan M."/>
            <person name="Bancroft I."/>
            <person name="Minx P."/>
            <person name="Cordum H."/>
            <person name="Wilson R."/>
            <person name="Cheng Z."/>
            <person name="Jin W."/>
            <person name="Jiang J."/>
            <person name="Leong S.A."/>
            <person name="Iwama H."/>
            <person name="Gojobori T."/>
            <person name="Itoh T."/>
            <person name="Niimura Y."/>
            <person name="Fujii Y."/>
            <person name="Habara T."/>
            <person name="Sakai H."/>
            <person name="Sato Y."/>
            <person name="Wilson G."/>
            <person name="Kumar K."/>
            <person name="McCouch S."/>
            <person name="Juretic N."/>
            <person name="Hoen D."/>
            <person name="Wright S."/>
            <person name="Bruskiewich R."/>
            <person name="Bureau T."/>
            <person name="Miyao A."/>
            <person name="Hirochika H."/>
            <person name="Nishikawa T."/>
            <person name="Kadowaki K."/>
            <person name="Sugiura M."/>
            <person name="Burr B."/>
            <person name="Sasaki T."/>
        </authorList>
    </citation>
    <scope>NUCLEOTIDE SEQUENCE [LARGE SCALE GENOMIC DNA]</scope>
    <source>
        <strain evidence="3">cv. Nipponbare</strain>
    </source>
</reference>
<dbReference type="Gramene" id="Os01t0884600-00">
    <property type="protein sequence ID" value="Os01t0884600-00"/>
    <property type="gene ID" value="Os01g0884600"/>
</dbReference>
<dbReference type="Proteomes" id="UP000059680">
    <property type="component" value="Chromosome 1"/>
</dbReference>
<protein>
    <submittedName>
        <fullName evidence="2">Os01g0884600 protein</fullName>
    </submittedName>
</protein>
<feature type="chain" id="PRO_5006056255" evidence="1">
    <location>
        <begin position="21"/>
        <end position="93"/>
    </location>
</feature>
<sequence>MTDFLFLSLNRFFCWMYSLTTPVSINSSRGLVVSLPIHDRNSISSFEPQPTYVFLFDFFLFSDIFASLGWTFTSTGNGCSAPSLTLNEFLSAL</sequence>
<dbReference type="PaxDb" id="39947-A0A0P0VBD3"/>
<reference evidence="2 3" key="3">
    <citation type="journal article" date="2013" name="Rice">
        <title>Improvement of the Oryza sativa Nipponbare reference genome using next generation sequence and optical map data.</title>
        <authorList>
            <person name="Kawahara Y."/>
            <person name="de la Bastide M."/>
            <person name="Hamilton J.P."/>
            <person name="Kanamori H."/>
            <person name="McCombie W.R."/>
            <person name="Ouyang S."/>
            <person name="Schwartz D.C."/>
            <person name="Tanaka T."/>
            <person name="Wu J."/>
            <person name="Zhou S."/>
            <person name="Childs K.L."/>
            <person name="Davidson R.M."/>
            <person name="Lin H."/>
            <person name="Quesada-Ocampo L."/>
            <person name="Vaillancourt B."/>
            <person name="Sakai H."/>
            <person name="Lee S.S."/>
            <person name="Kim J."/>
            <person name="Numa H."/>
            <person name="Itoh T."/>
            <person name="Buell C.R."/>
            <person name="Matsumoto T."/>
        </authorList>
    </citation>
    <scope>NUCLEOTIDE SEQUENCE [LARGE SCALE GENOMIC DNA]</scope>
    <source>
        <strain evidence="3">cv. Nipponbare</strain>
    </source>
</reference>